<evidence type="ECO:0000313" key="3">
    <source>
        <dbReference type="EMBL" id="MCV2402178.1"/>
    </source>
</evidence>
<gene>
    <name evidence="3" type="ORF">OFY17_04670</name>
</gene>
<dbReference type="PANTHER" id="PTHR42760">
    <property type="entry name" value="SHORT-CHAIN DEHYDROGENASES/REDUCTASES FAMILY MEMBER"/>
    <property type="match status" value="1"/>
</dbReference>
<sequence length="260" mass="27400">MFADLAGKRVLITGSTAGIGLAIAKLFVTMGAKVAINGRSANAAAESALSELAAVGSKYDIVFLPADLTKTDECEKLVNAFVEKFGGMDVLINNAGGLGGRSSLENIDDDFYDHVMDLNARSALMVTRFSIPFLRESAKASGKTTSVISTGSIAAREGGGLGAGIYAASKAWLHNVHRNWVKEYTKDNIRFNIVSPGTIDTVFHADKSDELKDKIAGSIAFGRFGESAELAPSYAFFASHACSGYITGQILDVNGGQMCP</sequence>
<comment type="similarity">
    <text evidence="1">Belongs to the short-chain dehydrogenases/reductases (SDR) family.</text>
</comment>
<protein>
    <submittedName>
        <fullName evidence="3">SDR family oxidoreductase</fullName>
    </submittedName>
</protein>
<reference evidence="3 4" key="1">
    <citation type="submission" date="2022-10" db="EMBL/GenBank/DDBJ databases">
        <title>Marinomonas transparenta sp. nov. and Marinomonas sargassi sp. nov., isolated from marine alga (Sargassum natans (L.) Gaillon).</title>
        <authorList>
            <person name="Wang Y."/>
        </authorList>
    </citation>
    <scope>NUCLEOTIDE SEQUENCE [LARGE SCALE GENOMIC DNA]</scope>
    <source>
        <strain evidence="3 4">C2222</strain>
    </source>
</reference>
<dbReference type="CDD" id="cd05233">
    <property type="entry name" value="SDR_c"/>
    <property type="match status" value="1"/>
</dbReference>
<evidence type="ECO:0000313" key="4">
    <source>
        <dbReference type="Proteomes" id="UP001209713"/>
    </source>
</evidence>
<dbReference type="PANTHER" id="PTHR42760:SF133">
    <property type="entry name" value="3-OXOACYL-[ACYL-CARRIER-PROTEIN] REDUCTASE"/>
    <property type="match status" value="1"/>
</dbReference>
<comment type="caution">
    <text evidence="3">The sequence shown here is derived from an EMBL/GenBank/DDBJ whole genome shotgun (WGS) entry which is preliminary data.</text>
</comment>
<dbReference type="InterPro" id="IPR036291">
    <property type="entry name" value="NAD(P)-bd_dom_sf"/>
</dbReference>
<dbReference type="RefSeq" id="WP_263529560.1">
    <property type="nucleotide sequence ID" value="NZ_JAOVZB010000002.1"/>
</dbReference>
<keyword evidence="2" id="KW-0560">Oxidoreductase</keyword>
<dbReference type="EMBL" id="JAOVZB010000002">
    <property type="protein sequence ID" value="MCV2402178.1"/>
    <property type="molecule type" value="Genomic_DNA"/>
</dbReference>
<dbReference type="Gene3D" id="3.40.50.720">
    <property type="entry name" value="NAD(P)-binding Rossmann-like Domain"/>
    <property type="match status" value="1"/>
</dbReference>
<dbReference type="PRINTS" id="PR00081">
    <property type="entry name" value="GDHRDH"/>
</dbReference>
<organism evidence="3 4">
    <name type="scientific">Marinomonas sargassi</name>
    <dbReference type="NCBI Taxonomy" id="2984494"/>
    <lineage>
        <taxon>Bacteria</taxon>
        <taxon>Pseudomonadati</taxon>
        <taxon>Pseudomonadota</taxon>
        <taxon>Gammaproteobacteria</taxon>
        <taxon>Oceanospirillales</taxon>
        <taxon>Oceanospirillaceae</taxon>
        <taxon>Marinomonas</taxon>
    </lineage>
</organism>
<dbReference type="Pfam" id="PF13561">
    <property type="entry name" value="adh_short_C2"/>
    <property type="match status" value="1"/>
</dbReference>
<proteinExistence type="inferred from homology"/>
<accession>A0ABT2YQK4</accession>
<dbReference type="SUPFAM" id="SSF51735">
    <property type="entry name" value="NAD(P)-binding Rossmann-fold domains"/>
    <property type="match status" value="1"/>
</dbReference>
<dbReference type="Proteomes" id="UP001209713">
    <property type="component" value="Unassembled WGS sequence"/>
</dbReference>
<keyword evidence="4" id="KW-1185">Reference proteome</keyword>
<evidence type="ECO:0000256" key="1">
    <source>
        <dbReference type="ARBA" id="ARBA00006484"/>
    </source>
</evidence>
<evidence type="ECO:0000256" key="2">
    <source>
        <dbReference type="ARBA" id="ARBA00023002"/>
    </source>
</evidence>
<dbReference type="InterPro" id="IPR002347">
    <property type="entry name" value="SDR_fam"/>
</dbReference>
<name>A0ABT2YQK4_9GAMM</name>